<organism evidence="5 6">
    <name type="scientific">Oceanicola granulosus (strain ATCC BAA-861 / DSM 15982 / KCTC 12143 / HTCC2516)</name>
    <dbReference type="NCBI Taxonomy" id="314256"/>
    <lineage>
        <taxon>Bacteria</taxon>
        <taxon>Pseudomonadati</taxon>
        <taxon>Pseudomonadota</taxon>
        <taxon>Alphaproteobacteria</taxon>
        <taxon>Rhodobacterales</taxon>
        <taxon>Roseobacteraceae</taxon>
        <taxon>Oceanicola</taxon>
    </lineage>
</organism>
<protein>
    <submittedName>
        <fullName evidence="5">Glycosyltransferase involved in cell wall biogenesis</fullName>
    </submittedName>
</protein>
<dbReference type="EMBL" id="AAOT01000063">
    <property type="protein sequence ID" value="EAR49519.1"/>
    <property type="molecule type" value="Genomic_DNA"/>
</dbReference>
<evidence type="ECO:0000313" key="5">
    <source>
        <dbReference type="EMBL" id="EAR49519.1"/>
    </source>
</evidence>
<dbReference type="Gene3D" id="3.90.550.10">
    <property type="entry name" value="Spore Coat Polysaccharide Biosynthesis Protein SpsA, Chain A"/>
    <property type="match status" value="1"/>
</dbReference>
<dbReference type="AlphaFoldDB" id="Q2CA18"/>
<comment type="caution">
    <text evidence="5">The sequence shown here is derived from an EMBL/GenBank/DDBJ whole genome shotgun (WGS) entry which is preliminary data.</text>
</comment>
<name>Q2CA18_OCEGH</name>
<dbReference type="Proteomes" id="UP000003635">
    <property type="component" value="Unassembled WGS sequence"/>
</dbReference>
<comment type="similarity">
    <text evidence="1">Belongs to the glycosyltransferase 2 family.</text>
</comment>
<evidence type="ECO:0000256" key="2">
    <source>
        <dbReference type="ARBA" id="ARBA00022676"/>
    </source>
</evidence>
<dbReference type="Pfam" id="PF00535">
    <property type="entry name" value="Glycos_transf_2"/>
    <property type="match status" value="1"/>
</dbReference>
<dbReference type="PANTHER" id="PTHR43179:SF12">
    <property type="entry name" value="GALACTOFURANOSYLTRANSFERASE GLFT2"/>
    <property type="match status" value="1"/>
</dbReference>
<dbReference type="PANTHER" id="PTHR43179">
    <property type="entry name" value="RHAMNOSYLTRANSFERASE WBBL"/>
    <property type="match status" value="1"/>
</dbReference>
<accession>Q2CA18</accession>
<feature type="domain" description="Glycosyltransferase 2-like" evidence="4">
    <location>
        <begin position="52"/>
        <end position="177"/>
    </location>
</feature>
<dbReference type="OrthoDB" id="6116224at2"/>
<dbReference type="InterPro" id="IPR001173">
    <property type="entry name" value="Glyco_trans_2-like"/>
</dbReference>
<sequence length="314" mass="33766">MVETVVIAAATRGRDAMFRQLLVGLSQLVPPEEAELVFVFVQNDAGFTIEPEVAAFARQGGRRARAVHEPRLGIPVARNAAIAAALEEGADWLAFLDDDERAPPDWIAELVEGARAGGFDLCGGPVDPVRPRGALSPAQEAVFAHFEARARLRQAARARGRVSGLPTSNWLCRAQVLQGGLRFDEALRFTGGSDTDFSDRCAARGLRLGWVERARLSEVIPADKLTAAYIYRRARSQTLAKYAIRFRKTGRRGIGKAVFHAATQSVGGALRALPWVLARRSGGLDGVRALGVAAGWAQGALGGTSRLYEEVIGE</sequence>
<dbReference type="STRING" id="314256.OG2516_03033"/>
<dbReference type="InterPro" id="IPR029044">
    <property type="entry name" value="Nucleotide-diphossugar_trans"/>
</dbReference>
<keyword evidence="2" id="KW-0328">Glycosyltransferase</keyword>
<keyword evidence="3 5" id="KW-0808">Transferase</keyword>
<evidence type="ECO:0000259" key="4">
    <source>
        <dbReference type="Pfam" id="PF00535"/>
    </source>
</evidence>
<dbReference type="SUPFAM" id="SSF53448">
    <property type="entry name" value="Nucleotide-diphospho-sugar transferases"/>
    <property type="match status" value="1"/>
</dbReference>
<dbReference type="GO" id="GO:0016757">
    <property type="term" value="F:glycosyltransferase activity"/>
    <property type="evidence" value="ECO:0007669"/>
    <property type="project" value="UniProtKB-KW"/>
</dbReference>
<evidence type="ECO:0000256" key="3">
    <source>
        <dbReference type="ARBA" id="ARBA00022679"/>
    </source>
</evidence>
<keyword evidence="6" id="KW-1185">Reference proteome</keyword>
<evidence type="ECO:0000313" key="6">
    <source>
        <dbReference type="Proteomes" id="UP000003635"/>
    </source>
</evidence>
<dbReference type="eggNOG" id="COG1215">
    <property type="taxonomic scope" value="Bacteria"/>
</dbReference>
<dbReference type="HOGENOM" id="CLU_025996_3_2_5"/>
<evidence type="ECO:0000256" key="1">
    <source>
        <dbReference type="ARBA" id="ARBA00006739"/>
    </source>
</evidence>
<reference evidence="5 6" key="1">
    <citation type="journal article" date="2010" name="J. Bacteriol.">
        <title>Genome sequences of Oceanicola granulosus HTCC2516(T) and Oceanicola batsensis HTCC2597(TDelta).</title>
        <authorList>
            <person name="Thrash J.C."/>
            <person name="Cho J.C."/>
            <person name="Vergin K.L."/>
            <person name="Giovannoni S.J."/>
        </authorList>
    </citation>
    <scope>NUCLEOTIDE SEQUENCE [LARGE SCALE GENOMIC DNA]</scope>
    <source>
        <strain evidence="6">ATCC BAA-861 / DSM 15982 / KCTC 12143 / HTCC2516</strain>
    </source>
</reference>
<gene>
    <name evidence="5" type="ORF">OG2516_03033</name>
</gene>
<dbReference type="RefSeq" id="WP_007254136.1">
    <property type="nucleotide sequence ID" value="NZ_CH724107.1"/>
</dbReference>
<proteinExistence type="inferred from homology"/>